<name>A0ABW7H8S8_9BURK</name>
<dbReference type="SUPFAM" id="SSF111369">
    <property type="entry name" value="HlyD-like secretion proteins"/>
    <property type="match status" value="1"/>
</dbReference>
<dbReference type="PANTHER" id="PTHR30469:SF15">
    <property type="entry name" value="HLYD FAMILY OF SECRETION PROTEINS"/>
    <property type="match status" value="1"/>
</dbReference>
<dbReference type="Pfam" id="PF25989">
    <property type="entry name" value="YknX_C"/>
    <property type="match status" value="1"/>
</dbReference>
<dbReference type="RefSeq" id="WP_394407321.1">
    <property type="nucleotide sequence ID" value="NZ_JBIGIC010000003.1"/>
</dbReference>
<keyword evidence="5" id="KW-1185">Reference proteome</keyword>
<dbReference type="InterPro" id="IPR006143">
    <property type="entry name" value="RND_pump_MFP"/>
</dbReference>
<dbReference type="PANTHER" id="PTHR30469">
    <property type="entry name" value="MULTIDRUG RESISTANCE PROTEIN MDTA"/>
    <property type="match status" value="1"/>
</dbReference>
<feature type="signal peptide" evidence="2">
    <location>
        <begin position="1"/>
        <end position="31"/>
    </location>
</feature>
<comment type="similarity">
    <text evidence="1">Belongs to the membrane fusion protein (MFP) (TC 8.A.1) family.</text>
</comment>
<dbReference type="NCBIfam" id="TIGR01730">
    <property type="entry name" value="RND_mfp"/>
    <property type="match status" value="1"/>
</dbReference>
<accession>A0ABW7H8S8</accession>
<dbReference type="PROSITE" id="PS51257">
    <property type="entry name" value="PROKAR_LIPOPROTEIN"/>
    <property type="match status" value="1"/>
</dbReference>
<feature type="chain" id="PRO_5045616619" evidence="2">
    <location>
        <begin position="32"/>
        <end position="374"/>
    </location>
</feature>
<dbReference type="EMBL" id="JBIGIC010000003">
    <property type="protein sequence ID" value="MFG6486304.1"/>
    <property type="molecule type" value="Genomic_DNA"/>
</dbReference>
<reference evidence="4 5" key="1">
    <citation type="submission" date="2024-08" db="EMBL/GenBank/DDBJ databases">
        <authorList>
            <person name="Lu H."/>
        </authorList>
    </citation>
    <scope>NUCLEOTIDE SEQUENCE [LARGE SCALE GENOMIC DNA]</scope>
    <source>
        <strain evidence="4 5">BYS78W</strain>
    </source>
</reference>
<evidence type="ECO:0000313" key="4">
    <source>
        <dbReference type="EMBL" id="MFG6486304.1"/>
    </source>
</evidence>
<comment type="caution">
    <text evidence="4">The sequence shown here is derived from an EMBL/GenBank/DDBJ whole genome shotgun (WGS) entry which is preliminary data.</text>
</comment>
<evidence type="ECO:0000256" key="2">
    <source>
        <dbReference type="SAM" id="SignalP"/>
    </source>
</evidence>
<organism evidence="4 5">
    <name type="scientific">Pelomonas candidula</name>
    <dbReference type="NCBI Taxonomy" id="3299025"/>
    <lineage>
        <taxon>Bacteria</taxon>
        <taxon>Pseudomonadati</taxon>
        <taxon>Pseudomonadota</taxon>
        <taxon>Betaproteobacteria</taxon>
        <taxon>Burkholderiales</taxon>
        <taxon>Sphaerotilaceae</taxon>
        <taxon>Roseateles</taxon>
    </lineage>
</organism>
<dbReference type="Gene3D" id="2.40.50.100">
    <property type="match status" value="1"/>
</dbReference>
<dbReference type="InterPro" id="IPR058637">
    <property type="entry name" value="YknX-like_C"/>
</dbReference>
<dbReference type="Gene3D" id="1.10.287.470">
    <property type="entry name" value="Helix hairpin bin"/>
    <property type="match status" value="1"/>
</dbReference>
<evidence type="ECO:0000256" key="1">
    <source>
        <dbReference type="ARBA" id="ARBA00009477"/>
    </source>
</evidence>
<evidence type="ECO:0000313" key="5">
    <source>
        <dbReference type="Proteomes" id="UP001606134"/>
    </source>
</evidence>
<sequence>MNRPTRISSPGTLRTISAAALLILTACSKPADGGPSAAASAPSVLTVEVASPTTLQWPQTLQANGALAAWQEVIVAPETGGLRIAELAVDVGTRVRKGQLLARLADESLQNDLHKQQAVVAQAQATLDQAASNVQRAKVAENSGGLSAQAIEQYRISEATSRAALASAKADLDATQLKLRQTRIVAPDDGIVSTRTGVLGNVVSAGTELFRLVRQSRVEWRAEVDARQLAVIKQGQHAHVTLPTGQAVDGKVRLVGPVLSTDTGRALVYVALPTDSAARVGMFASGTVELPATPALTLPQSALVSRDGRDYVYTVDSASKAHSVVVTVGRRQQQRVEVLGGVPANARIVAGGGAFLSDGAQVTVVAAAASAASR</sequence>
<dbReference type="Gene3D" id="2.40.420.20">
    <property type="match status" value="1"/>
</dbReference>
<proteinExistence type="inferred from homology"/>
<dbReference type="Proteomes" id="UP001606134">
    <property type="component" value="Unassembled WGS sequence"/>
</dbReference>
<evidence type="ECO:0000259" key="3">
    <source>
        <dbReference type="Pfam" id="PF25989"/>
    </source>
</evidence>
<gene>
    <name evidence="4" type="ORF">ACG04R_06455</name>
</gene>
<dbReference type="Gene3D" id="2.40.30.170">
    <property type="match status" value="1"/>
</dbReference>
<protein>
    <submittedName>
        <fullName evidence="4">Efflux RND transporter periplasmic adaptor subunit</fullName>
    </submittedName>
</protein>
<feature type="domain" description="YknX-like C-terminal permuted SH3-like" evidence="3">
    <location>
        <begin position="295"/>
        <end position="364"/>
    </location>
</feature>
<keyword evidence="2" id="KW-0732">Signal</keyword>